<dbReference type="Pfam" id="PF03466">
    <property type="entry name" value="LysR_substrate"/>
    <property type="match status" value="1"/>
</dbReference>
<comment type="similarity">
    <text evidence="1">Belongs to the LysR transcriptional regulatory family.</text>
</comment>
<dbReference type="Pfam" id="PF00126">
    <property type="entry name" value="HTH_1"/>
    <property type="match status" value="1"/>
</dbReference>
<proteinExistence type="inferred from homology"/>
<dbReference type="InterPro" id="IPR036388">
    <property type="entry name" value="WH-like_DNA-bd_sf"/>
</dbReference>
<dbReference type="Gene3D" id="1.10.10.10">
    <property type="entry name" value="Winged helix-like DNA-binding domain superfamily/Winged helix DNA-binding domain"/>
    <property type="match status" value="1"/>
</dbReference>
<dbReference type="PANTHER" id="PTHR30126:SF39">
    <property type="entry name" value="HTH-TYPE TRANSCRIPTIONAL REGULATOR CYSL"/>
    <property type="match status" value="1"/>
</dbReference>
<dbReference type="PROSITE" id="PS50931">
    <property type="entry name" value="HTH_LYSR"/>
    <property type="match status" value="1"/>
</dbReference>
<evidence type="ECO:0000256" key="4">
    <source>
        <dbReference type="ARBA" id="ARBA00023163"/>
    </source>
</evidence>
<keyword evidence="4" id="KW-0804">Transcription</keyword>
<protein>
    <submittedName>
        <fullName evidence="6">LysR family transcriptional regulator</fullName>
    </submittedName>
</protein>
<evidence type="ECO:0000313" key="6">
    <source>
        <dbReference type="EMBL" id="HIU23371.1"/>
    </source>
</evidence>
<dbReference type="Proteomes" id="UP000824078">
    <property type="component" value="Unassembled WGS sequence"/>
</dbReference>
<dbReference type="InterPro" id="IPR005119">
    <property type="entry name" value="LysR_subst-bd"/>
</dbReference>
<evidence type="ECO:0000313" key="7">
    <source>
        <dbReference type="Proteomes" id="UP000824078"/>
    </source>
</evidence>
<dbReference type="Gene3D" id="3.40.190.10">
    <property type="entry name" value="Periplasmic binding protein-like II"/>
    <property type="match status" value="2"/>
</dbReference>
<dbReference type="PANTHER" id="PTHR30126">
    <property type="entry name" value="HTH-TYPE TRANSCRIPTIONAL REGULATOR"/>
    <property type="match status" value="1"/>
</dbReference>
<comment type="caution">
    <text evidence="6">The sequence shown here is derived from an EMBL/GenBank/DDBJ whole genome shotgun (WGS) entry which is preliminary data.</text>
</comment>
<dbReference type="PRINTS" id="PR00039">
    <property type="entry name" value="HTHLYSR"/>
</dbReference>
<evidence type="ECO:0000259" key="5">
    <source>
        <dbReference type="PROSITE" id="PS50931"/>
    </source>
</evidence>
<evidence type="ECO:0000256" key="1">
    <source>
        <dbReference type="ARBA" id="ARBA00009437"/>
    </source>
</evidence>
<name>A0A9D1HV89_9ACTN</name>
<keyword evidence="2" id="KW-0805">Transcription regulation</keyword>
<reference evidence="6" key="1">
    <citation type="submission" date="2020-10" db="EMBL/GenBank/DDBJ databases">
        <authorList>
            <person name="Gilroy R."/>
        </authorList>
    </citation>
    <scope>NUCLEOTIDE SEQUENCE</scope>
    <source>
        <strain evidence="6">ChiHjej12B11-29160</strain>
    </source>
</reference>
<dbReference type="AlphaFoldDB" id="A0A9D1HV89"/>
<keyword evidence="3" id="KW-0238">DNA-binding</keyword>
<organism evidence="6 7">
    <name type="scientific">Candidatus Coprovicinus avistercoris</name>
    <dbReference type="NCBI Taxonomy" id="2840754"/>
    <lineage>
        <taxon>Bacteria</taxon>
        <taxon>Bacillati</taxon>
        <taxon>Actinomycetota</taxon>
        <taxon>Coriobacteriia</taxon>
        <taxon>Coriobacteriales</taxon>
        <taxon>Coriobacteriaceae</taxon>
        <taxon>Coriobacteriaceae incertae sedis</taxon>
        <taxon>Candidatus Coprovicinus</taxon>
    </lineage>
</organism>
<dbReference type="InterPro" id="IPR036390">
    <property type="entry name" value="WH_DNA-bd_sf"/>
</dbReference>
<dbReference type="InterPro" id="IPR000847">
    <property type="entry name" value="LysR_HTH_N"/>
</dbReference>
<evidence type="ECO:0000256" key="3">
    <source>
        <dbReference type="ARBA" id="ARBA00023125"/>
    </source>
</evidence>
<sequence>MLDYRIHSFLAVCHTGSYTHAAEILHVSQPAVSQHIHQLEKYYGQTLFIKNGRGVEDTPAGLILQQAFETMENDEERLKAEIRSLLPGKTLPPLCFGCTRTIADYVAPQLLALHLQHYPNEQIRMHTGNTHELVDLIDRGIIDFALIEGPFDSSKFDSATFSHEAFIGIGQAGKAPQSITDLLDKHLILREAGSGTRELFERHLAAYDVHVSDFAGVIELSSIPAIKACVAAGTGISFMYRVAVEKELSLGTLVDITPQNFAIEHNFSLIWQRGSRYNKRYLALLTSWRELYNNMR</sequence>
<dbReference type="EMBL" id="DVMQ01000002">
    <property type="protein sequence ID" value="HIU23371.1"/>
    <property type="molecule type" value="Genomic_DNA"/>
</dbReference>
<reference evidence="6" key="2">
    <citation type="journal article" date="2021" name="PeerJ">
        <title>Extensive microbial diversity within the chicken gut microbiome revealed by metagenomics and culture.</title>
        <authorList>
            <person name="Gilroy R."/>
            <person name="Ravi A."/>
            <person name="Getino M."/>
            <person name="Pursley I."/>
            <person name="Horton D.L."/>
            <person name="Alikhan N.F."/>
            <person name="Baker D."/>
            <person name="Gharbi K."/>
            <person name="Hall N."/>
            <person name="Watson M."/>
            <person name="Adriaenssens E.M."/>
            <person name="Foster-Nyarko E."/>
            <person name="Jarju S."/>
            <person name="Secka A."/>
            <person name="Antonio M."/>
            <person name="Oren A."/>
            <person name="Chaudhuri R.R."/>
            <person name="La Ragione R."/>
            <person name="Hildebrand F."/>
            <person name="Pallen M.J."/>
        </authorList>
    </citation>
    <scope>NUCLEOTIDE SEQUENCE</scope>
    <source>
        <strain evidence="6">ChiHjej12B11-29160</strain>
    </source>
</reference>
<evidence type="ECO:0000256" key="2">
    <source>
        <dbReference type="ARBA" id="ARBA00023015"/>
    </source>
</evidence>
<dbReference type="GO" id="GO:0003700">
    <property type="term" value="F:DNA-binding transcription factor activity"/>
    <property type="evidence" value="ECO:0007669"/>
    <property type="project" value="InterPro"/>
</dbReference>
<gene>
    <name evidence="6" type="ORF">IAD17_00345</name>
</gene>
<dbReference type="GO" id="GO:0000976">
    <property type="term" value="F:transcription cis-regulatory region binding"/>
    <property type="evidence" value="ECO:0007669"/>
    <property type="project" value="TreeGrafter"/>
</dbReference>
<dbReference type="SUPFAM" id="SSF46785">
    <property type="entry name" value="Winged helix' DNA-binding domain"/>
    <property type="match status" value="1"/>
</dbReference>
<accession>A0A9D1HV89</accession>
<dbReference type="SUPFAM" id="SSF53850">
    <property type="entry name" value="Periplasmic binding protein-like II"/>
    <property type="match status" value="1"/>
</dbReference>
<feature type="domain" description="HTH lysR-type" evidence="5">
    <location>
        <begin position="1"/>
        <end position="58"/>
    </location>
</feature>